<name>A0AAN9Z5E9_9ORTH</name>
<evidence type="ECO:0000313" key="3">
    <source>
        <dbReference type="Proteomes" id="UP001378592"/>
    </source>
</evidence>
<keyword evidence="1" id="KW-1133">Transmembrane helix</keyword>
<sequence>MFSLKTGTILIGITQAVVMLIRMIYHINYPEKMKKSQVYTTCAVYTIIAILDILLIFGAKNKYWLPVKLWIVFNTVIFVARAYLTCMELNRGPPYPKLDIVEHVCKVYGLLVVNSYYQDFVRESTSGSREECKCHLQPDISILYIQDPSAVTPKHNQWTEQLVAANAPPLERL</sequence>
<evidence type="ECO:0000256" key="1">
    <source>
        <dbReference type="SAM" id="Phobius"/>
    </source>
</evidence>
<accession>A0AAN9Z5E9</accession>
<keyword evidence="1" id="KW-0812">Transmembrane</keyword>
<keyword evidence="3" id="KW-1185">Reference proteome</keyword>
<feature type="transmembrane region" description="Helical" evidence="1">
    <location>
        <begin position="6"/>
        <end position="25"/>
    </location>
</feature>
<comment type="caution">
    <text evidence="2">The sequence shown here is derived from an EMBL/GenBank/DDBJ whole genome shotgun (WGS) entry which is preliminary data.</text>
</comment>
<dbReference type="EMBL" id="JAZDUA010000224">
    <property type="protein sequence ID" value="KAK7863639.1"/>
    <property type="molecule type" value="Genomic_DNA"/>
</dbReference>
<proteinExistence type="predicted"/>
<organism evidence="2 3">
    <name type="scientific">Gryllus longicercus</name>
    <dbReference type="NCBI Taxonomy" id="2509291"/>
    <lineage>
        <taxon>Eukaryota</taxon>
        <taxon>Metazoa</taxon>
        <taxon>Ecdysozoa</taxon>
        <taxon>Arthropoda</taxon>
        <taxon>Hexapoda</taxon>
        <taxon>Insecta</taxon>
        <taxon>Pterygota</taxon>
        <taxon>Neoptera</taxon>
        <taxon>Polyneoptera</taxon>
        <taxon>Orthoptera</taxon>
        <taxon>Ensifera</taxon>
        <taxon>Gryllidea</taxon>
        <taxon>Grylloidea</taxon>
        <taxon>Gryllidae</taxon>
        <taxon>Gryllinae</taxon>
        <taxon>Gryllus</taxon>
    </lineage>
</organism>
<gene>
    <name evidence="2" type="ORF">R5R35_006173</name>
</gene>
<protein>
    <submittedName>
        <fullName evidence="2">Uncharacterized protein</fullName>
    </submittedName>
</protein>
<evidence type="ECO:0000313" key="2">
    <source>
        <dbReference type="EMBL" id="KAK7863639.1"/>
    </source>
</evidence>
<feature type="transmembrane region" description="Helical" evidence="1">
    <location>
        <begin position="63"/>
        <end position="84"/>
    </location>
</feature>
<reference evidence="2 3" key="1">
    <citation type="submission" date="2024-03" db="EMBL/GenBank/DDBJ databases">
        <title>The genome assembly and annotation of the cricket Gryllus longicercus Weissman &amp; Gray.</title>
        <authorList>
            <person name="Szrajer S."/>
            <person name="Gray D."/>
            <person name="Ylla G."/>
        </authorList>
    </citation>
    <scope>NUCLEOTIDE SEQUENCE [LARGE SCALE GENOMIC DNA]</scope>
    <source>
        <strain evidence="2">DAG 2021-001</strain>
        <tissue evidence="2">Whole body minus gut</tissue>
    </source>
</reference>
<feature type="transmembrane region" description="Helical" evidence="1">
    <location>
        <begin position="37"/>
        <end position="57"/>
    </location>
</feature>
<dbReference type="AlphaFoldDB" id="A0AAN9Z5E9"/>
<keyword evidence="1" id="KW-0472">Membrane</keyword>
<dbReference type="Proteomes" id="UP001378592">
    <property type="component" value="Unassembled WGS sequence"/>
</dbReference>